<protein>
    <submittedName>
        <fullName evidence="1">17423_t:CDS:1</fullName>
    </submittedName>
</protein>
<dbReference type="InterPro" id="IPR009057">
    <property type="entry name" value="Homeodomain-like_sf"/>
</dbReference>
<reference evidence="1" key="1">
    <citation type="submission" date="2021-06" db="EMBL/GenBank/DDBJ databases">
        <authorList>
            <person name="Kallberg Y."/>
            <person name="Tangrot J."/>
            <person name="Rosling A."/>
        </authorList>
    </citation>
    <scope>NUCLEOTIDE SEQUENCE</scope>
    <source>
        <strain evidence="1">CL551</strain>
    </source>
</reference>
<gene>
    <name evidence="1" type="ORF">AMORRO_LOCUS8363</name>
</gene>
<accession>A0A9N9GK35</accession>
<comment type="caution">
    <text evidence="1">The sequence shown here is derived from an EMBL/GenBank/DDBJ whole genome shotgun (WGS) entry which is preliminary data.</text>
</comment>
<organism evidence="1 2">
    <name type="scientific">Acaulospora morrowiae</name>
    <dbReference type="NCBI Taxonomy" id="94023"/>
    <lineage>
        <taxon>Eukaryota</taxon>
        <taxon>Fungi</taxon>
        <taxon>Fungi incertae sedis</taxon>
        <taxon>Mucoromycota</taxon>
        <taxon>Glomeromycotina</taxon>
        <taxon>Glomeromycetes</taxon>
        <taxon>Diversisporales</taxon>
        <taxon>Acaulosporaceae</taxon>
        <taxon>Acaulospora</taxon>
    </lineage>
</organism>
<dbReference type="Proteomes" id="UP000789342">
    <property type="component" value="Unassembled WGS sequence"/>
</dbReference>
<dbReference type="SUPFAM" id="SSF46689">
    <property type="entry name" value="Homeodomain-like"/>
    <property type="match status" value="1"/>
</dbReference>
<evidence type="ECO:0000313" key="2">
    <source>
        <dbReference type="Proteomes" id="UP000789342"/>
    </source>
</evidence>
<dbReference type="Gene3D" id="1.10.10.60">
    <property type="entry name" value="Homeodomain-like"/>
    <property type="match status" value="1"/>
</dbReference>
<name>A0A9N9GK35_9GLOM</name>
<dbReference type="EMBL" id="CAJVPV010007057">
    <property type="protein sequence ID" value="CAG8614168.1"/>
    <property type="molecule type" value="Genomic_DNA"/>
</dbReference>
<sequence length="192" mass="22869">MTRYSLTLNISSMEEPNNKSISTKKRIFRWKPKEESGLLKIVKREKECAEREVRKVNWKVIQNEFNTKFRSNRNVKSLQEKYKDYLRDEVYLSASEGKRRTYPFTDEHIKLILSAKIKELGGRPWKFLSDEINNRLSPSAIKCTPNQVKNKYYTEREKLERIAKGVLIHMPTEEYKTSNEIMNIANLLNYEK</sequence>
<proteinExistence type="predicted"/>
<dbReference type="AlphaFoldDB" id="A0A9N9GK35"/>
<keyword evidence="2" id="KW-1185">Reference proteome</keyword>
<evidence type="ECO:0000313" key="1">
    <source>
        <dbReference type="EMBL" id="CAG8614168.1"/>
    </source>
</evidence>